<dbReference type="PANTHER" id="PTHR30319:SF1">
    <property type="entry name" value="TRANSCRIPTIONAL REPRESSOR PAAX"/>
    <property type="match status" value="1"/>
</dbReference>
<accession>A0A7W7TW86</accession>
<dbReference type="EMBL" id="JACHJY010000002">
    <property type="protein sequence ID" value="MBB4980512.1"/>
    <property type="molecule type" value="Genomic_DNA"/>
</dbReference>
<feature type="region of interest" description="Disordered" evidence="1">
    <location>
        <begin position="1"/>
        <end position="22"/>
    </location>
</feature>
<dbReference type="AlphaFoldDB" id="A0A7W7TW86"/>
<evidence type="ECO:0000256" key="1">
    <source>
        <dbReference type="SAM" id="MobiDB-lite"/>
    </source>
</evidence>
<dbReference type="Proteomes" id="UP000582643">
    <property type="component" value="Unassembled WGS sequence"/>
</dbReference>
<proteinExistence type="predicted"/>
<feature type="domain" description="Transcriptional repressor PaaX-like C-terminal" evidence="3">
    <location>
        <begin position="192"/>
        <end position="275"/>
    </location>
</feature>
<dbReference type="RefSeq" id="WP_312883048.1">
    <property type="nucleotide sequence ID" value="NZ_JACHJY010000002.1"/>
</dbReference>
<organism evidence="5 6">
    <name type="scientific">Streptomyces nymphaeiformis</name>
    <dbReference type="NCBI Taxonomy" id="2663842"/>
    <lineage>
        <taxon>Bacteria</taxon>
        <taxon>Bacillati</taxon>
        <taxon>Actinomycetota</taxon>
        <taxon>Actinomycetes</taxon>
        <taxon>Kitasatosporales</taxon>
        <taxon>Streptomycetaceae</taxon>
        <taxon>Streptomyces</taxon>
    </lineage>
</organism>
<dbReference type="InterPro" id="IPR036388">
    <property type="entry name" value="WH-like_DNA-bd_sf"/>
</dbReference>
<dbReference type="Gene3D" id="1.10.10.10">
    <property type="entry name" value="Winged helix-like DNA-binding domain superfamily/Winged helix DNA-binding domain"/>
    <property type="match status" value="1"/>
</dbReference>
<name>A0A7W7TW86_9ACTN</name>
<feature type="domain" description="Transcriptional repressor PaaX-like central Cas2-like" evidence="4">
    <location>
        <begin position="109"/>
        <end position="184"/>
    </location>
</feature>
<protein>
    <submittedName>
        <fullName evidence="5">Phenylacetic acid degradation operon negative regulatory protein</fullName>
    </submittedName>
</protein>
<comment type="caution">
    <text evidence="5">The sequence shown here is derived from an EMBL/GenBank/DDBJ whole genome shotgun (WGS) entry which is preliminary data.</text>
</comment>
<sequence>MTQPAPTAETGSPAEPGSSPRPQSLMLTFFGIHVLGTGTALSSASVIDAFARVDVGEDAVRSTLTRMVGRELLERHRRGRRMYFSLTPRAAEVLADGQERIHRTGAVNRAWDGTWTLVGFSLPESWRRERHDLRSRLMWAGFGPLQSGLWVAPGRVDVAPIAAELGLGGRIRAFHGEAAAPTEAGDLLRTAFDVDAIADGYRAFLARWGDGAAPGEARDDLGRLLLLHTDWLDLVRRDPHLPAEHLPADWPAETAETLFRDLSARFEPGARRIAEEILDRWEPEG</sequence>
<dbReference type="InterPro" id="IPR048846">
    <property type="entry name" value="PaaX-like_central"/>
</dbReference>
<evidence type="ECO:0000259" key="2">
    <source>
        <dbReference type="Pfam" id="PF07848"/>
    </source>
</evidence>
<dbReference type="Pfam" id="PF08223">
    <property type="entry name" value="PaaX_C"/>
    <property type="match status" value="1"/>
</dbReference>
<evidence type="ECO:0000259" key="4">
    <source>
        <dbReference type="Pfam" id="PF20803"/>
    </source>
</evidence>
<dbReference type="PIRSF" id="PIRSF020623">
    <property type="entry name" value="PaaX"/>
    <property type="match status" value="1"/>
</dbReference>
<dbReference type="GO" id="GO:0006351">
    <property type="term" value="P:DNA-templated transcription"/>
    <property type="evidence" value="ECO:0007669"/>
    <property type="project" value="InterPro"/>
</dbReference>
<evidence type="ECO:0000259" key="3">
    <source>
        <dbReference type="Pfam" id="PF08223"/>
    </source>
</evidence>
<keyword evidence="6" id="KW-1185">Reference proteome</keyword>
<dbReference type="PANTHER" id="PTHR30319">
    <property type="entry name" value="PHENYLACETIC ACID REGULATOR-RELATED TRANSCRIPTIONAL REPRESSOR"/>
    <property type="match status" value="1"/>
</dbReference>
<reference evidence="5 6" key="1">
    <citation type="submission" date="2020-08" db="EMBL/GenBank/DDBJ databases">
        <title>Genomic Encyclopedia of Type Strains, Phase III (KMG-III): the genomes of soil and plant-associated and newly described type strains.</title>
        <authorList>
            <person name="Whitman W."/>
        </authorList>
    </citation>
    <scope>NUCLEOTIDE SEQUENCE [LARGE SCALE GENOMIC DNA]</scope>
    <source>
        <strain evidence="5 6">SFB5A</strain>
    </source>
</reference>
<dbReference type="InterPro" id="IPR011965">
    <property type="entry name" value="PaaX_trns_reg"/>
</dbReference>
<feature type="domain" description="Transcriptional repressor PaaX-like N-terminal" evidence="2">
    <location>
        <begin position="21"/>
        <end position="89"/>
    </location>
</feature>
<dbReference type="Pfam" id="PF20803">
    <property type="entry name" value="PaaX_M"/>
    <property type="match status" value="1"/>
</dbReference>
<dbReference type="Gene3D" id="3.30.70.2650">
    <property type="match status" value="1"/>
</dbReference>
<dbReference type="Gene3D" id="1.20.58.1460">
    <property type="match status" value="1"/>
</dbReference>
<evidence type="ECO:0000313" key="6">
    <source>
        <dbReference type="Proteomes" id="UP000582643"/>
    </source>
</evidence>
<evidence type="ECO:0000313" key="5">
    <source>
        <dbReference type="EMBL" id="MBB4980512.1"/>
    </source>
</evidence>
<gene>
    <name evidence="5" type="ORF">GGE06_001420</name>
</gene>
<dbReference type="InterPro" id="IPR013225">
    <property type="entry name" value="PaaX_C"/>
</dbReference>
<dbReference type="InterPro" id="IPR012906">
    <property type="entry name" value="PaaX-like_N"/>
</dbReference>
<dbReference type="Pfam" id="PF07848">
    <property type="entry name" value="PaaX"/>
    <property type="match status" value="1"/>
</dbReference>